<organism evidence="1 2">
    <name type="scientific">[Actinobacillus] rossii</name>
    <dbReference type="NCBI Taxonomy" id="123820"/>
    <lineage>
        <taxon>Bacteria</taxon>
        <taxon>Pseudomonadati</taxon>
        <taxon>Pseudomonadota</taxon>
        <taxon>Gammaproteobacteria</taxon>
        <taxon>Pasteurellales</taxon>
        <taxon>Pasteurellaceae</taxon>
    </lineage>
</organism>
<proteinExistence type="predicted"/>
<sequence>MMLTKRQDMLAEIADIIQLLDDVKTTLLNDSIEDANKLLTFVEKDVRKLKNDMKKSLN</sequence>
<evidence type="ECO:0000313" key="2">
    <source>
        <dbReference type="Proteomes" id="UP000254649"/>
    </source>
</evidence>
<reference evidence="1 2" key="1">
    <citation type="submission" date="2018-06" db="EMBL/GenBank/DDBJ databases">
        <authorList>
            <consortium name="Pathogen Informatics"/>
            <person name="Doyle S."/>
        </authorList>
    </citation>
    <scope>NUCLEOTIDE SEQUENCE [LARGE SCALE GENOMIC DNA]</scope>
    <source>
        <strain evidence="1 2">NCTC10801</strain>
    </source>
</reference>
<gene>
    <name evidence="1" type="ORF">NCTC10801_01083</name>
</gene>
<name>A0A380TQQ2_9PAST</name>
<dbReference type="AlphaFoldDB" id="A0A380TQQ2"/>
<evidence type="ECO:0000313" key="1">
    <source>
        <dbReference type="EMBL" id="SUT89875.1"/>
    </source>
</evidence>
<accession>A0A380TQQ2</accession>
<dbReference type="EMBL" id="UFRQ01000003">
    <property type="protein sequence ID" value="SUT89875.1"/>
    <property type="molecule type" value="Genomic_DNA"/>
</dbReference>
<keyword evidence="2" id="KW-1185">Reference proteome</keyword>
<dbReference type="Proteomes" id="UP000254649">
    <property type="component" value="Unassembled WGS sequence"/>
</dbReference>
<protein>
    <submittedName>
        <fullName evidence="1">Uncharacterized protein</fullName>
    </submittedName>
</protein>